<dbReference type="NCBIfam" id="TIGR00230">
    <property type="entry name" value="sfsA"/>
    <property type="match status" value="1"/>
</dbReference>
<dbReference type="InterPro" id="IPR041465">
    <property type="entry name" value="SfsA_N"/>
</dbReference>
<keyword evidence="5" id="KW-1185">Reference proteome</keyword>
<accession>A0A510X9J6</accession>
<dbReference type="InterPro" id="IPR040452">
    <property type="entry name" value="SfsA_C"/>
</dbReference>
<dbReference type="PANTHER" id="PTHR30545:SF2">
    <property type="entry name" value="SUGAR FERMENTATION STIMULATION PROTEIN A"/>
    <property type="match status" value="1"/>
</dbReference>
<dbReference type="InterPro" id="IPR005224">
    <property type="entry name" value="SfsA"/>
</dbReference>
<gene>
    <name evidence="1 4" type="primary">sfsA</name>
    <name evidence="4" type="ORF">HPA02_23920</name>
</gene>
<feature type="domain" description="SfsA N-terminal OB" evidence="3">
    <location>
        <begin position="35"/>
        <end position="93"/>
    </location>
</feature>
<comment type="caution">
    <text evidence="4">The sequence shown here is derived from an EMBL/GenBank/DDBJ whole genome shotgun (WGS) entry which is preliminary data.</text>
</comment>
<organism evidence="4 5">
    <name type="scientific">Bisbaumannia pacifica</name>
    <dbReference type="NCBI Taxonomy" id="77098"/>
    <lineage>
        <taxon>Bacteria</taxon>
        <taxon>Pseudomonadati</taxon>
        <taxon>Pseudomonadota</taxon>
        <taxon>Gammaproteobacteria</taxon>
        <taxon>Oceanospirillales</taxon>
        <taxon>Halomonadaceae</taxon>
        <taxon>Bisbaumannia</taxon>
    </lineage>
</organism>
<comment type="similarity">
    <text evidence="1">Belongs to the SfsA family.</text>
</comment>
<feature type="domain" description="Sugar fermentation stimulation protein C-terminal" evidence="2">
    <location>
        <begin position="109"/>
        <end position="243"/>
    </location>
</feature>
<evidence type="ECO:0000259" key="3">
    <source>
        <dbReference type="Pfam" id="PF17746"/>
    </source>
</evidence>
<proteinExistence type="inferred from homology"/>
<evidence type="ECO:0000313" key="5">
    <source>
        <dbReference type="Proteomes" id="UP000321275"/>
    </source>
</evidence>
<evidence type="ECO:0000256" key="1">
    <source>
        <dbReference type="HAMAP-Rule" id="MF_00095"/>
    </source>
</evidence>
<dbReference type="Pfam" id="PF03749">
    <property type="entry name" value="SfsA"/>
    <property type="match status" value="1"/>
</dbReference>
<dbReference type="PANTHER" id="PTHR30545">
    <property type="entry name" value="SUGAR FERMENTATION STIMULATION PROTEIN A"/>
    <property type="match status" value="1"/>
</dbReference>
<sequence length="264" mass="28595">MKQDVIADAPGQPEPASQAALSMTYPALTPGILRRRYKRFLADVELADGSLVVAHCPNTGSMRAVNVPGCRVWLAASDNPKRKLAWTWELIELPQPEGGVAFASVHTGRANGIVEAALREGVVSELAGFAELRREVRVEGARLDFRLSDDRGEPTYVEVKQVTLREADGGGYFPDAVSERGRKHLEVLADLAAEGHRAVLLFCVAHTAIPSVAPAMHLDPRYAETLRRVAEAGVEVLAYGCEVVVEAGVPRGIRLVRRLPVHLG</sequence>
<protein>
    <recommendedName>
        <fullName evidence="1">Sugar fermentation stimulation protein homolog</fullName>
    </recommendedName>
</protein>
<name>A0A510X9J6_9GAMM</name>
<dbReference type="HAMAP" id="MF_00095">
    <property type="entry name" value="SfsA"/>
    <property type="match status" value="1"/>
</dbReference>
<dbReference type="Pfam" id="PF17746">
    <property type="entry name" value="SfsA_N"/>
    <property type="match status" value="1"/>
</dbReference>
<evidence type="ECO:0000259" key="2">
    <source>
        <dbReference type="Pfam" id="PF03749"/>
    </source>
</evidence>
<dbReference type="Gene3D" id="3.40.1350.60">
    <property type="match status" value="1"/>
</dbReference>
<dbReference type="AlphaFoldDB" id="A0A510X9J6"/>
<dbReference type="CDD" id="cd22359">
    <property type="entry name" value="SfsA-like_bacterial"/>
    <property type="match status" value="1"/>
</dbReference>
<dbReference type="GO" id="GO:0003677">
    <property type="term" value="F:DNA binding"/>
    <property type="evidence" value="ECO:0007669"/>
    <property type="project" value="InterPro"/>
</dbReference>
<reference evidence="4 5" key="1">
    <citation type="submission" date="2019-07" db="EMBL/GenBank/DDBJ databases">
        <title>Whole genome shotgun sequence of Halomonas pacifica NBRC 102220.</title>
        <authorList>
            <person name="Hosoyama A."/>
            <person name="Uohara A."/>
            <person name="Ohji S."/>
            <person name="Ichikawa N."/>
        </authorList>
    </citation>
    <scope>NUCLEOTIDE SEQUENCE [LARGE SCALE GENOMIC DNA]</scope>
    <source>
        <strain evidence="4 5">NBRC 102220</strain>
    </source>
</reference>
<evidence type="ECO:0000313" key="4">
    <source>
        <dbReference type="EMBL" id="GEK48109.1"/>
    </source>
</evidence>
<dbReference type="Gene3D" id="2.40.50.580">
    <property type="match status" value="1"/>
</dbReference>
<dbReference type="Proteomes" id="UP000321275">
    <property type="component" value="Unassembled WGS sequence"/>
</dbReference>
<dbReference type="EMBL" id="BJUK01000027">
    <property type="protein sequence ID" value="GEK48109.1"/>
    <property type="molecule type" value="Genomic_DNA"/>
</dbReference>